<reference evidence="6" key="1">
    <citation type="journal article" date="2018" name="Nat. Microbiol.">
        <title>Leveraging single-cell genomics to expand the fungal tree of life.</title>
        <authorList>
            <person name="Ahrendt S.R."/>
            <person name="Quandt C.A."/>
            <person name="Ciobanu D."/>
            <person name="Clum A."/>
            <person name="Salamov A."/>
            <person name="Andreopoulos B."/>
            <person name="Cheng J.F."/>
            <person name="Woyke T."/>
            <person name="Pelin A."/>
            <person name="Henrissat B."/>
            <person name="Reynolds N.K."/>
            <person name="Benny G.L."/>
            <person name="Smith M.E."/>
            <person name="James T.Y."/>
            <person name="Grigoriev I.V."/>
        </authorList>
    </citation>
    <scope>NUCLEOTIDE SEQUENCE [LARGE SCALE GENOMIC DNA]</scope>
</reference>
<proteinExistence type="inferred from homology"/>
<dbReference type="AlphaFoldDB" id="A0A4P9XYL8"/>
<keyword evidence="4" id="KW-0349">Heme</keyword>
<dbReference type="GO" id="GO:0016702">
    <property type="term" value="F:oxidoreductase activity, acting on single donors with incorporation of molecular oxygen, incorporation of two atoms of oxygen"/>
    <property type="evidence" value="ECO:0007669"/>
    <property type="project" value="UniProtKB-ARBA"/>
</dbReference>
<feature type="binding site" description="proximal binding residue" evidence="4">
    <location>
        <position position="382"/>
    </location>
    <ligand>
        <name>heme b</name>
        <dbReference type="ChEBI" id="CHEBI:60344"/>
    </ligand>
    <ligandPart>
        <name>Fe</name>
        <dbReference type="ChEBI" id="CHEBI:18248"/>
    </ligandPart>
</feature>
<evidence type="ECO:0000313" key="6">
    <source>
        <dbReference type="Proteomes" id="UP000267251"/>
    </source>
</evidence>
<dbReference type="GO" id="GO:0020037">
    <property type="term" value="F:heme binding"/>
    <property type="evidence" value="ECO:0007669"/>
    <property type="project" value="InterPro"/>
</dbReference>
<evidence type="ECO:0000256" key="2">
    <source>
        <dbReference type="ARBA" id="ARBA00022723"/>
    </source>
</evidence>
<comment type="similarity">
    <text evidence="1">Belongs to the indoleamine 2,3-dioxygenase family.</text>
</comment>
<dbReference type="InterPro" id="IPR000898">
    <property type="entry name" value="Indolamine_dOase"/>
</dbReference>
<dbReference type="PANTHER" id="PTHR28657">
    <property type="entry name" value="INDOLEAMINE 2,3-DIOXYGENASE"/>
    <property type="match status" value="1"/>
</dbReference>
<dbReference type="EMBL" id="KZ988831">
    <property type="protein sequence ID" value="RKP11533.1"/>
    <property type="molecule type" value="Genomic_DNA"/>
</dbReference>
<evidence type="ECO:0000313" key="5">
    <source>
        <dbReference type="EMBL" id="RKP11533.1"/>
    </source>
</evidence>
<keyword evidence="3 4" id="KW-0408">Iron</keyword>
<dbReference type="OrthoDB" id="10262710at2759"/>
<dbReference type="GO" id="GO:0019441">
    <property type="term" value="P:L-tryptophan catabolic process to kynurenine"/>
    <property type="evidence" value="ECO:0007669"/>
    <property type="project" value="InterPro"/>
</dbReference>
<dbReference type="SUPFAM" id="SSF140959">
    <property type="entry name" value="Indolic compounds 2,3-dioxygenase-like"/>
    <property type="match status" value="1"/>
</dbReference>
<dbReference type="Pfam" id="PF01231">
    <property type="entry name" value="IDO"/>
    <property type="match status" value="1"/>
</dbReference>
<dbReference type="Gene3D" id="1.20.58.480">
    <property type="match status" value="1"/>
</dbReference>
<evidence type="ECO:0000256" key="4">
    <source>
        <dbReference type="PIRSR" id="PIRSR600898-1"/>
    </source>
</evidence>
<dbReference type="PANTHER" id="PTHR28657:SF3">
    <property type="entry name" value="INDOLEAMINE 2,3-DIOXYGENASE"/>
    <property type="match status" value="1"/>
</dbReference>
<accession>A0A4P9XYL8</accession>
<evidence type="ECO:0008006" key="7">
    <source>
        <dbReference type="Google" id="ProtNLM"/>
    </source>
</evidence>
<dbReference type="Proteomes" id="UP000267251">
    <property type="component" value="Unassembled WGS sequence"/>
</dbReference>
<gene>
    <name evidence="5" type="ORF">BJ684DRAFT_12794</name>
</gene>
<dbReference type="GO" id="GO:0046872">
    <property type="term" value="F:metal ion binding"/>
    <property type="evidence" value="ECO:0007669"/>
    <property type="project" value="UniProtKB-KW"/>
</dbReference>
<protein>
    <recommendedName>
        <fullName evidence="7">Indoleamine 2,3-dioxygenase</fullName>
    </recommendedName>
</protein>
<evidence type="ECO:0000256" key="1">
    <source>
        <dbReference type="ARBA" id="ARBA00007119"/>
    </source>
</evidence>
<keyword evidence="6" id="KW-1185">Reference proteome</keyword>
<keyword evidence="2 4" id="KW-0479">Metal-binding</keyword>
<dbReference type="InterPro" id="IPR037217">
    <property type="entry name" value="Trp/Indoleamine_2_3_dOase-like"/>
</dbReference>
<sequence length="427" mass="47628">MASSPVSAHERAWVNPHPEDQFVVSPKHGFLPRHDPLSQLPKAFSALESLLQRMPRIQDSGKPGLLATGDFGKAVLEELPLYDVSSIEDPQLLSALYRDYTFAASAYLLEPCDLEYRRTGKYGLARPVLPKSIAVPLCIVADKLGAKPFMEYALSYGLYNFQRKRMDKPADLDNVSTVRGFTNTEDEKGFILVHVSMVRHSGPLVQQAMQALESAGAGDRQAFDRAMEGMATSYSRINGAMEQMWKASKTDGYINFRAFIMGSKNQPMFPQGIHYEGVDPDMVEGNQGHNGRFYRGESGANDSMIPLGDNLLELTSRMPSNPLTSVLRDFRQYRPRNHQSFLAWVESRASEVGIHAYSRSSPVSAALTLAVLDQIRDFRHRHWLFTKEYILKHTKHPVATGGSPIVTWLPNQLSAVLGAMEDLGKVI</sequence>
<name>A0A4P9XYL8_9FUNG</name>
<evidence type="ECO:0000256" key="3">
    <source>
        <dbReference type="ARBA" id="ARBA00023004"/>
    </source>
</evidence>
<organism evidence="5 6">
    <name type="scientific">Piptocephalis cylindrospora</name>
    <dbReference type="NCBI Taxonomy" id="1907219"/>
    <lineage>
        <taxon>Eukaryota</taxon>
        <taxon>Fungi</taxon>
        <taxon>Fungi incertae sedis</taxon>
        <taxon>Zoopagomycota</taxon>
        <taxon>Zoopagomycotina</taxon>
        <taxon>Zoopagomycetes</taxon>
        <taxon>Zoopagales</taxon>
        <taxon>Piptocephalidaceae</taxon>
        <taxon>Piptocephalis</taxon>
    </lineage>
</organism>
<feature type="non-terminal residue" evidence="5">
    <location>
        <position position="427"/>
    </location>
</feature>